<dbReference type="NCBIfam" id="TIGR00756">
    <property type="entry name" value="PPR"/>
    <property type="match status" value="3"/>
</dbReference>
<reference evidence="4" key="1">
    <citation type="submission" date="2023-03" db="EMBL/GenBank/DDBJ databases">
        <authorList>
            <person name="Julca I."/>
        </authorList>
    </citation>
    <scope>NUCLEOTIDE SEQUENCE</scope>
</reference>
<accession>A0AAV1BY64</accession>
<protein>
    <submittedName>
        <fullName evidence="4">OLC1v1021840C1</fullName>
    </submittedName>
</protein>
<name>A0AAV1BY64_OLDCO</name>
<comment type="similarity">
    <text evidence="1">Belongs to the PPR family. P subfamily.</text>
</comment>
<dbReference type="GO" id="GO:0010019">
    <property type="term" value="P:chloroplast-nucleus signaling pathway"/>
    <property type="evidence" value="ECO:0007669"/>
    <property type="project" value="TreeGrafter"/>
</dbReference>
<dbReference type="InterPro" id="IPR011990">
    <property type="entry name" value="TPR-like_helical_dom_sf"/>
</dbReference>
<dbReference type="AlphaFoldDB" id="A0AAV1BY64"/>
<dbReference type="Gene3D" id="1.25.40.10">
    <property type="entry name" value="Tetratricopeptide repeat domain"/>
    <property type="match status" value="2"/>
</dbReference>
<evidence type="ECO:0000313" key="5">
    <source>
        <dbReference type="Proteomes" id="UP001161247"/>
    </source>
</evidence>
<keyword evidence="2" id="KW-0677">Repeat</keyword>
<evidence type="ECO:0000313" key="4">
    <source>
        <dbReference type="EMBL" id="CAI9087698.1"/>
    </source>
</evidence>
<organism evidence="4 5">
    <name type="scientific">Oldenlandia corymbosa var. corymbosa</name>
    <dbReference type="NCBI Taxonomy" id="529605"/>
    <lineage>
        <taxon>Eukaryota</taxon>
        <taxon>Viridiplantae</taxon>
        <taxon>Streptophyta</taxon>
        <taxon>Embryophyta</taxon>
        <taxon>Tracheophyta</taxon>
        <taxon>Spermatophyta</taxon>
        <taxon>Magnoliopsida</taxon>
        <taxon>eudicotyledons</taxon>
        <taxon>Gunneridae</taxon>
        <taxon>Pentapetalae</taxon>
        <taxon>asterids</taxon>
        <taxon>lamiids</taxon>
        <taxon>Gentianales</taxon>
        <taxon>Rubiaceae</taxon>
        <taxon>Rubioideae</taxon>
        <taxon>Spermacoceae</taxon>
        <taxon>Hedyotis-Oldenlandia complex</taxon>
        <taxon>Oldenlandia</taxon>
    </lineage>
</organism>
<dbReference type="GO" id="GO:0009507">
    <property type="term" value="C:chloroplast"/>
    <property type="evidence" value="ECO:0007669"/>
    <property type="project" value="TreeGrafter"/>
</dbReference>
<feature type="repeat" description="PPR" evidence="3">
    <location>
        <begin position="165"/>
        <end position="199"/>
    </location>
</feature>
<gene>
    <name evidence="4" type="ORF">OLC1_LOCUS457</name>
</gene>
<dbReference type="Proteomes" id="UP001161247">
    <property type="component" value="Chromosome 1"/>
</dbReference>
<dbReference type="GO" id="GO:0031930">
    <property type="term" value="P:mitochondria-nucleus signaling pathway"/>
    <property type="evidence" value="ECO:0007669"/>
    <property type="project" value="TreeGrafter"/>
</dbReference>
<feature type="repeat" description="PPR" evidence="3">
    <location>
        <begin position="270"/>
        <end position="304"/>
    </location>
</feature>
<dbReference type="InterPro" id="IPR002885">
    <property type="entry name" value="PPR_rpt"/>
</dbReference>
<dbReference type="EMBL" id="OX459118">
    <property type="protein sequence ID" value="CAI9087698.1"/>
    <property type="molecule type" value="Genomic_DNA"/>
</dbReference>
<dbReference type="SUPFAM" id="SSF81901">
    <property type="entry name" value="HCP-like"/>
    <property type="match status" value="1"/>
</dbReference>
<keyword evidence="5" id="KW-1185">Reference proteome</keyword>
<dbReference type="PANTHER" id="PTHR47936">
    <property type="entry name" value="PPR_LONG DOMAIN-CONTAINING PROTEIN"/>
    <property type="match status" value="1"/>
</dbReference>
<dbReference type="Pfam" id="PF01535">
    <property type="entry name" value="PPR"/>
    <property type="match status" value="2"/>
</dbReference>
<dbReference type="Pfam" id="PF13041">
    <property type="entry name" value="PPR_2"/>
    <property type="match status" value="2"/>
</dbReference>
<evidence type="ECO:0000256" key="1">
    <source>
        <dbReference type="ARBA" id="ARBA00007626"/>
    </source>
</evidence>
<evidence type="ECO:0000256" key="3">
    <source>
        <dbReference type="PROSITE-ProRule" id="PRU00708"/>
    </source>
</evidence>
<feature type="repeat" description="PPR" evidence="3">
    <location>
        <begin position="200"/>
        <end position="234"/>
    </location>
</feature>
<feature type="repeat" description="PPR" evidence="3">
    <location>
        <begin position="235"/>
        <end position="269"/>
    </location>
</feature>
<proteinExistence type="inferred from homology"/>
<evidence type="ECO:0000256" key="2">
    <source>
        <dbReference type="ARBA" id="ARBA00022737"/>
    </source>
</evidence>
<dbReference type="PROSITE" id="PS51375">
    <property type="entry name" value="PPR"/>
    <property type="match status" value="4"/>
</dbReference>
<sequence length="381" mass="43840">MSSLVRLFRRASSTLTANPTSNINSTKAVVKSLYDERNLKKLVEKFKQHSHSDRFRMQIGIYRNTVRRLASAKRFNWIEDILEYQKQFTHDLSKEGFAVRLISLYGDSRMFDNAQKVFDEMPELNCERTVLSVNALLGACVSSRKFDKVEGLFRELTEKLNVKPDVFTYNTVIKAVSELGSPEKYISLMDEMEENGIKPDTITFNPILMACYANGKFDDGEKLWSRMVAKNVVPDIRSYNARLLGLANEGRMNEAVECFNDLGSKKLKADVFSFGAIIRGYYLEDNLEEVKTWYRKVIENNFAPDKGIFSYAVSLACKKGDYDWGFEICQEIFKRKCSVDEQLLQNVVDGLVKESRIDDAKQMAEMGKSNNYRQYDLRLPS</sequence>
<dbReference type="PANTHER" id="PTHR47936:SF5">
    <property type="entry name" value="PENTACOTRIPEPTIDE-REPEAT REGION OF PRORP DOMAIN-CONTAINING PROTEIN"/>
    <property type="match status" value="1"/>
</dbReference>